<dbReference type="Gene3D" id="1.10.287.950">
    <property type="entry name" value="Methyl-accepting chemotaxis protein"/>
    <property type="match status" value="1"/>
</dbReference>
<keyword evidence="3" id="KW-1185">Reference proteome</keyword>
<gene>
    <name evidence="2" type="ORF">SAMN05216352_109180</name>
</gene>
<accession>A0A1G8M294</accession>
<evidence type="ECO:0000256" key="1">
    <source>
        <dbReference type="SAM" id="Coils"/>
    </source>
</evidence>
<keyword evidence="1" id="KW-0175">Coiled coil</keyword>
<name>A0A1G8M294_9BACI</name>
<dbReference type="Proteomes" id="UP000199017">
    <property type="component" value="Unassembled WGS sequence"/>
</dbReference>
<evidence type="ECO:0000313" key="3">
    <source>
        <dbReference type="Proteomes" id="UP000199017"/>
    </source>
</evidence>
<proteinExistence type="predicted"/>
<reference evidence="2 3" key="1">
    <citation type="submission" date="2016-10" db="EMBL/GenBank/DDBJ databases">
        <authorList>
            <person name="de Groot N.N."/>
        </authorList>
    </citation>
    <scope>NUCLEOTIDE SEQUENCE [LARGE SCALE GENOMIC DNA]</scope>
    <source>
        <strain evidence="3">P4B,CCM 7963,CECT 7998,DSM 25260,IBRC-M 10614,KCTC 13821</strain>
    </source>
</reference>
<dbReference type="EMBL" id="FNDU01000009">
    <property type="protein sequence ID" value="SDI61983.1"/>
    <property type="molecule type" value="Genomic_DNA"/>
</dbReference>
<dbReference type="AlphaFoldDB" id="A0A1G8M294"/>
<feature type="coiled-coil region" evidence="1">
    <location>
        <begin position="13"/>
        <end position="40"/>
    </location>
</feature>
<organism evidence="2 3">
    <name type="scientific">Alteribacillus bidgolensis</name>
    <dbReference type="NCBI Taxonomy" id="930129"/>
    <lineage>
        <taxon>Bacteria</taxon>
        <taxon>Bacillati</taxon>
        <taxon>Bacillota</taxon>
        <taxon>Bacilli</taxon>
        <taxon>Bacillales</taxon>
        <taxon>Bacillaceae</taxon>
        <taxon>Alteribacillus</taxon>
    </lineage>
</organism>
<protein>
    <submittedName>
        <fullName evidence="2">Methyl-accepting chemotaxis protein</fullName>
    </submittedName>
</protein>
<dbReference type="SUPFAM" id="SSF58104">
    <property type="entry name" value="Methyl-accepting chemotaxis protein (MCP) signaling domain"/>
    <property type="match status" value="1"/>
</dbReference>
<evidence type="ECO:0000313" key="2">
    <source>
        <dbReference type="EMBL" id="SDI61983.1"/>
    </source>
</evidence>
<sequence>MNYGEELAFNEMLKSLRIMVNDIENNFKQTSEKITGASDEASNKADSISITVEEIAAVADHSAQAIQKTAASMEDIAQIESKVQSKTNASEASAEEKH</sequence>
<dbReference type="STRING" id="930129.SAMN05216352_109180"/>